<feature type="transmembrane region" description="Helical" evidence="1">
    <location>
        <begin position="125"/>
        <end position="151"/>
    </location>
</feature>
<protein>
    <submittedName>
        <fullName evidence="2">Uncharacterized protein</fullName>
    </submittedName>
</protein>
<comment type="caution">
    <text evidence="2">The sequence shown here is derived from an EMBL/GenBank/DDBJ whole genome shotgun (WGS) entry which is preliminary data.</text>
</comment>
<evidence type="ECO:0000256" key="1">
    <source>
        <dbReference type="SAM" id="Phobius"/>
    </source>
</evidence>
<keyword evidence="1" id="KW-0472">Membrane</keyword>
<keyword evidence="1" id="KW-0812">Transmembrane</keyword>
<evidence type="ECO:0000313" key="3">
    <source>
        <dbReference type="Proteomes" id="UP001222325"/>
    </source>
</evidence>
<sequence>MREANVGLLRIYTQYLWYHGRYSPPPPLVCGATSMNRPRRAPPTKICALAAAQLAIRRMRNLFTYSNEFVASIPREEKQRVNRVDPGICGELACRRYSCFFEHIRLSFTQPTTHRPLCLLNCHHLLFALTLVFAAVLYALGALTAVVGIWVGGDVGEPLDMGGALRAGSWRGQTRDWLLIDAGCLPLLSRSMLISSAALAAPGPADDGSLGASARRIGLGEWDPGMIVDFLGVVLPISGRRSRRAPRIARSPGAHLFSALAQDARPE</sequence>
<dbReference type="Proteomes" id="UP001222325">
    <property type="component" value="Unassembled WGS sequence"/>
</dbReference>
<keyword evidence="3" id="KW-1185">Reference proteome</keyword>
<evidence type="ECO:0000313" key="2">
    <source>
        <dbReference type="EMBL" id="KAJ7083203.1"/>
    </source>
</evidence>
<dbReference type="EMBL" id="JARJCN010000042">
    <property type="protein sequence ID" value="KAJ7083203.1"/>
    <property type="molecule type" value="Genomic_DNA"/>
</dbReference>
<reference evidence="2" key="1">
    <citation type="submission" date="2023-03" db="EMBL/GenBank/DDBJ databases">
        <title>Massive genome expansion in bonnet fungi (Mycena s.s.) driven by repeated elements and novel gene families across ecological guilds.</title>
        <authorList>
            <consortium name="Lawrence Berkeley National Laboratory"/>
            <person name="Harder C.B."/>
            <person name="Miyauchi S."/>
            <person name="Viragh M."/>
            <person name="Kuo A."/>
            <person name="Thoen E."/>
            <person name="Andreopoulos B."/>
            <person name="Lu D."/>
            <person name="Skrede I."/>
            <person name="Drula E."/>
            <person name="Henrissat B."/>
            <person name="Morin E."/>
            <person name="Kohler A."/>
            <person name="Barry K."/>
            <person name="LaButti K."/>
            <person name="Morin E."/>
            <person name="Salamov A."/>
            <person name="Lipzen A."/>
            <person name="Mereny Z."/>
            <person name="Hegedus B."/>
            <person name="Baldrian P."/>
            <person name="Stursova M."/>
            <person name="Weitz H."/>
            <person name="Taylor A."/>
            <person name="Grigoriev I.V."/>
            <person name="Nagy L.G."/>
            <person name="Martin F."/>
            <person name="Kauserud H."/>
        </authorList>
    </citation>
    <scope>NUCLEOTIDE SEQUENCE</scope>
    <source>
        <strain evidence="2">CBHHK173m</strain>
    </source>
</reference>
<gene>
    <name evidence="2" type="ORF">B0H15DRAFT_1024316</name>
</gene>
<accession>A0AAD6XND9</accession>
<dbReference type="AlphaFoldDB" id="A0AAD6XND9"/>
<keyword evidence="1" id="KW-1133">Transmembrane helix</keyword>
<organism evidence="2 3">
    <name type="scientific">Mycena belliarum</name>
    <dbReference type="NCBI Taxonomy" id="1033014"/>
    <lineage>
        <taxon>Eukaryota</taxon>
        <taxon>Fungi</taxon>
        <taxon>Dikarya</taxon>
        <taxon>Basidiomycota</taxon>
        <taxon>Agaricomycotina</taxon>
        <taxon>Agaricomycetes</taxon>
        <taxon>Agaricomycetidae</taxon>
        <taxon>Agaricales</taxon>
        <taxon>Marasmiineae</taxon>
        <taxon>Mycenaceae</taxon>
        <taxon>Mycena</taxon>
    </lineage>
</organism>
<name>A0AAD6XND9_9AGAR</name>
<proteinExistence type="predicted"/>